<evidence type="ECO:0000256" key="8">
    <source>
        <dbReference type="RuleBase" id="RU366003"/>
    </source>
</evidence>
<proteinExistence type="inferred from homology"/>
<dbReference type="RefSeq" id="WP_204544118.1">
    <property type="nucleotide sequence ID" value="NZ_JAFBFI010000012.1"/>
</dbReference>
<dbReference type="SMART" id="SM00481">
    <property type="entry name" value="POLIIIAc"/>
    <property type="match status" value="1"/>
</dbReference>
<dbReference type="EC" id="3.1.3.15" evidence="3 8"/>
<protein>
    <recommendedName>
        <fullName evidence="3 8">Histidinol-phosphatase</fullName>
        <shortName evidence="8">HolPase</shortName>
        <ecNumber evidence="3 8">3.1.3.15</ecNumber>
    </recommendedName>
</protein>
<dbReference type="SUPFAM" id="SSF89550">
    <property type="entry name" value="PHP domain-like"/>
    <property type="match status" value="1"/>
</dbReference>
<name>A0ABS2QJQ5_9BACI</name>
<accession>A0ABS2QJQ5</accession>
<feature type="domain" description="Polymerase/histidinol phosphatase N-terminal" evidence="9">
    <location>
        <begin position="2"/>
        <end position="84"/>
    </location>
</feature>
<organism evidence="10 11">
    <name type="scientific">Peribacillus deserti</name>
    <dbReference type="NCBI Taxonomy" id="673318"/>
    <lineage>
        <taxon>Bacteria</taxon>
        <taxon>Bacillati</taxon>
        <taxon>Bacillota</taxon>
        <taxon>Bacilli</taxon>
        <taxon>Bacillales</taxon>
        <taxon>Bacillaceae</taxon>
        <taxon>Peribacillus</taxon>
    </lineage>
</organism>
<dbReference type="GO" id="GO:0004401">
    <property type="term" value="F:histidinol-phosphatase activity"/>
    <property type="evidence" value="ECO:0007669"/>
    <property type="project" value="UniProtKB-EC"/>
</dbReference>
<dbReference type="Gene3D" id="3.20.20.140">
    <property type="entry name" value="Metal-dependent hydrolases"/>
    <property type="match status" value="1"/>
</dbReference>
<evidence type="ECO:0000256" key="3">
    <source>
        <dbReference type="ARBA" id="ARBA00013085"/>
    </source>
</evidence>
<dbReference type="Proteomes" id="UP000823486">
    <property type="component" value="Unassembled WGS sequence"/>
</dbReference>
<gene>
    <name evidence="10" type="ORF">JOC77_002846</name>
</gene>
<dbReference type="InterPro" id="IPR003141">
    <property type="entry name" value="Pol/His_phosphatase_N"/>
</dbReference>
<sequence>MFDYHVHTEFSADSKMPMEKACETALDMGLKEIAFTEHLDYFYPNSEFIWEFDYFQYAQKVESLRKQYEGQLTILKAVEVGMHPSTYEKSKKFTDDHDFDYIIGSVHIVEDLDLHNGDYFKGKNLNDSLETYFKIVHAYVKEYQDFNILGHLTLIKRYLHFVKSHWQQVKWENYFDIIEDILKSLIETGRGIEINLSGFRYRLDCTLPNLPFVKLYKELGGEIITIGTDAHSKHFVGKHLDTGYEILKEAGFEYITTFKKRKPIFHRIDSLF</sequence>
<evidence type="ECO:0000313" key="11">
    <source>
        <dbReference type="Proteomes" id="UP000823486"/>
    </source>
</evidence>
<dbReference type="Pfam" id="PF02811">
    <property type="entry name" value="PHP"/>
    <property type="match status" value="1"/>
</dbReference>
<dbReference type="InterPro" id="IPR010140">
    <property type="entry name" value="Histidinol_P_phosphatase_HisJ"/>
</dbReference>
<dbReference type="InterPro" id="IPR004013">
    <property type="entry name" value="PHP_dom"/>
</dbReference>
<evidence type="ECO:0000256" key="2">
    <source>
        <dbReference type="ARBA" id="ARBA00009152"/>
    </source>
</evidence>
<keyword evidence="4 8" id="KW-0028">Amino-acid biosynthesis</keyword>
<evidence type="ECO:0000256" key="1">
    <source>
        <dbReference type="ARBA" id="ARBA00004970"/>
    </source>
</evidence>
<dbReference type="InterPro" id="IPR016195">
    <property type="entry name" value="Pol/histidinol_Pase-like"/>
</dbReference>
<dbReference type="NCBIfam" id="TIGR01856">
    <property type="entry name" value="hisJ_fam"/>
    <property type="match status" value="1"/>
</dbReference>
<evidence type="ECO:0000256" key="7">
    <source>
        <dbReference type="ARBA" id="ARBA00049158"/>
    </source>
</evidence>
<comment type="caution">
    <text evidence="10">The sequence shown here is derived from an EMBL/GenBank/DDBJ whole genome shotgun (WGS) entry which is preliminary data.</text>
</comment>
<evidence type="ECO:0000256" key="4">
    <source>
        <dbReference type="ARBA" id="ARBA00022605"/>
    </source>
</evidence>
<keyword evidence="6 8" id="KW-0368">Histidine biosynthesis</keyword>
<reference evidence="10 11" key="1">
    <citation type="submission" date="2021-01" db="EMBL/GenBank/DDBJ databases">
        <title>Genomic Encyclopedia of Type Strains, Phase IV (KMG-IV): sequencing the most valuable type-strain genomes for metagenomic binning, comparative biology and taxonomic classification.</title>
        <authorList>
            <person name="Goeker M."/>
        </authorList>
    </citation>
    <scope>NUCLEOTIDE SEQUENCE [LARGE SCALE GENOMIC DNA]</scope>
    <source>
        <strain evidence="10 11">DSM 105482</strain>
    </source>
</reference>
<evidence type="ECO:0000256" key="6">
    <source>
        <dbReference type="ARBA" id="ARBA00023102"/>
    </source>
</evidence>
<keyword evidence="5 8" id="KW-0378">Hydrolase</keyword>
<dbReference type="PANTHER" id="PTHR21039:SF0">
    <property type="entry name" value="HISTIDINOL-PHOSPHATASE"/>
    <property type="match status" value="1"/>
</dbReference>
<comment type="pathway">
    <text evidence="1 8">Amino-acid biosynthesis; L-histidine biosynthesis; L-histidine from 5-phospho-alpha-D-ribose 1-diphosphate: step 8/9.</text>
</comment>
<evidence type="ECO:0000256" key="5">
    <source>
        <dbReference type="ARBA" id="ARBA00022801"/>
    </source>
</evidence>
<evidence type="ECO:0000313" key="10">
    <source>
        <dbReference type="EMBL" id="MBM7693406.1"/>
    </source>
</evidence>
<comment type="catalytic activity">
    <reaction evidence="7 8">
        <text>L-histidinol phosphate + H2O = L-histidinol + phosphate</text>
        <dbReference type="Rhea" id="RHEA:14465"/>
        <dbReference type="ChEBI" id="CHEBI:15377"/>
        <dbReference type="ChEBI" id="CHEBI:43474"/>
        <dbReference type="ChEBI" id="CHEBI:57699"/>
        <dbReference type="ChEBI" id="CHEBI:57980"/>
        <dbReference type="EC" id="3.1.3.15"/>
    </reaction>
</comment>
<dbReference type="PANTHER" id="PTHR21039">
    <property type="entry name" value="HISTIDINOL PHOSPHATASE-RELATED"/>
    <property type="match status" value="1"/>
</dbReference>
<keyword evidence="11" id="KW-1185">Reference proteome</keyword>
<evidence type="ECO:0000259" key="9">
    <source>
        <dbReference type="SMART" id="SM00481"/>
    </source>
</evidence>
<comment type="similarity">
    <text evidence="2 8">Belongs to the PHP hydrolase family. HisK subfamily.</text>
</comment>
<dbReference type="EMBL" id="JAFBFI010000012">
    <property type="protein sequence ID" value="MBM7693406.1"/>
    <property type="molecule type" value="Genomic_DNA"/>
</dbReference>